<organism evidence="6 7">
    <name type="scientific">Acrobeloides nanus</name>
    <dbReference type="NCBI Taxonomy" id="290746"/>
    <lineage>
        <taxon>Eukaryota</taxon>
        <taxon>Metazoa</taxon>
        <taxon>Ecdysozoa</taxon>
        <taxon>Nematoda</taxon>
        <taxon>Chromadorea</taxon>
        <taxon>Rhabditida</taxon>
        <taxon>Tylenchina</taxon>
        <taxon>Cephalobomorpha</taxon>
        <taxon>Cephaloboidea</taxon>
        <taxon>Cephalobidae</taxon>
        <taxon>Acrobeloides</taxon>
    </lineage>
</organism>
<dbReference type="Pfam" id="PF00168">
    <property type="entry name" value="C2"/>
    <property type="match status" value="2"/>
</dbReference>
<dbReference type="FunFam" id="2.60.40.150:FF:000099">
    <property type="entry name" value="Copine 3"/>
    <property type="match status" value="1"/>
</dbReference>
<feature type="domain" description="C2" evidence="4">
    <location>
        <begin position="1"/>
        <end position="124"/>
    </location>
</feature>
<feature type="compositionally biased region" description="Pro residues" evidence="3">
    <location>
        <begin position="510"/>
        <end position="526"/>
    </location>
</feature>
<evidence type="ECO:0000313" key="6">
    <source>
        <dbReference type="Proteomes" id="UP000887540"/>
    </source>
</evidence>
<dbReference type="AlphaFoldDB" id="A0A914CZB7"/>
<dbReference type="GO" id="GO:0071277">
    <property type="term" value="P:cellular response to calcium ion"/>
    <property type="evidence" value="ECO:0007669"/>
    <property type="project" value="TreeGrafter"/>
</dbReference>
<sequence>MSAIPNYPSAKVELTLSAIDLKDKDLLSKSDPCCVVFQYVQQGGRQGWKEIGRTETIMNCIKPEWNTKIYMDYFFEERQKLKFEIYDIDDFKNRNAPLINQDFLGRAECELAEIIASNNGTLVAPLKDTNAPRGRIVIHAEEIDEGQKEVLKFKIHGKSLDKKDLFGKSDPFLNFYRLNSDGSRQLAYRTEVIKNTSNPEWKPFDLSPRQLCQGDKTKDFLIECFDYDNDGGLQLDFTVAVDFTASNGTVTDPRSLHYINPHQPNQYEMAIRAVLDICQFYNKTKMFDAYGFGAKIPPTFQVSHLFPLNVSTMNSTVHGVEGVMEAYRICLNNAQIHGPTNFSPVVNAVAQKASYMQQGDRYQILLIITDGVITDMQETLTTIIHASILPLSIIIVGVGNDSFDKMDALDSDNQLLSFNGLTSARDIVQFVPFRNFLTGPQTNFAMVQAALAKEVLAEIPDQVTSFMKSKNIVPRPPQNLTPEQADGIQHSSAPYSPYPLANSGIQGNPAPYPVDPSRMVPPPPPHNANVNDINTQFQNQMNIGQPSAPPYRY</sequence>
<accession>A0A914CZB7</accession>
<dbReference type="Gene3D" id="2.60.40.150">
    <property type="entry name" value="C2 domain"/>
    <property type="match status" value="2"/>
</dbReference>
<dbReference type="SMART" id="SM00327">
    <property type="entry name" value="VWA"/>
    <property type="match status" value="1"/>
</dbReference>
<dbReference type="GO" id="GO:0005544">
    <property type="term" value="F:calcium-dependent phospholipid binding"/>
    <property type="evidence" value="ECO:0007669"/>
    <property type="project" value="InterPro"/>
</dbReference>
<feature type="domain" description="VWFA" evidence="5">
    <location>
        <begin position="236"/>
        <end position="431"/>
    </location>
</feature>
<dbReference type="PANTHER" id="PTHR10857">
    <property type="entry name" value="COPINE"/>
    <property type="match status" value="1"/>
</dbReference>
<dbReference type="Pfam" id="PF07002">
    <property type="entry name" value="Copine"/>
    <property type="match status" value="1"/>
</dbReference>
<dbReference type="SMART" id="SM00239">
    <property type="entry name" value="C2"/>
    <property type="match status" value="2"/>
</dbReference>
<protein>
    <submittedName>
        <fullName evidence="7">Uncharacterized protein</fullName>
    </submittedName>
</protein>
<evidence type="ECO:0000256" key="1">
    <source>
        <dbReference type="ARBA" id="ARBA00009048"/>
    </source>
</evidence>
<comment type="similarity">
    <text evidence="1">Belongs to the copine family.</text>
</comment>
<dbReference type="InterPro" id="IPR035892">
    <property type="entry name" value="C2_domain_sf"/>
</dbReference>
<evidence type="ECO:0000256" key="3">
    <source>
        <dbReference type="SAM" id="MobiDB-lite"/>
    </source>
</evidence>
<feature type="region of interest" description="Disordered" evidence="3">
    <location>
        <begin position="471"/>
        <end position="532"/>
    </location>
</feature>
<dbReference type="InterPro" id="IPR000008">
    <property type="entry name" value="C2_dom"/>
</dbReference>
<dbReference type="InterPro" id="IPR037768">
    <property type="entry name" value="C2B_Copine"/>
</dbReference>
<dbReference type="Proteomes" id="UP000887540">
    <property type="component" value="Unplaced"/>
</dbReference>
<feature type="domain" description="C2" evidence="4">
    <location>
        <begin position="132"/>
        <end position="258"/>
    </location>
</feature>
<evidence type="ECO:0000259" key="5">
    <source>
        <dbReference type="PROSITE" id="PS50234"/>
    </source>
</evidence>
<dbReference type="SUPFAM" id="SSF53300">
    <property type="entry name" value="vWA-like"/>
    <property type="match status" value="1"/>
</dbReference>
<evidence type="ECO:0000313" key="7">
    <source>
        <dbReference type="WBParaSite" id="ACRNAN_scaffold1601.g17490.t1"/>
    </source>
</evidence>
<reference evidence="7" key="1">
    <citation type="submission" date="2022-11" db="UniProtKB">
        <authorList>
            <consortium name="WormBaseParasite"/>
        </authorList>
    </citation>
    <scope>IDENTIFICATION</scope>
</reference>
<evidence type="ECO:0000259" key="4">
    <source>
        <dbReference type="PROSITE" id="PS50004"/>
    </source>
</evidence>
<dbReference type="PROSITE" id="PS50004">
    <property type="entry name" value="C2"/>
    <property type="match status" value="2"/>
</dbReference>
<proteinExistence type="inferred from homology"/>
<dbReference type="InterPro" id="IPR010734">
    <property type="entry name" value="Copine_C"/>
</dbReference>
<dbReference type="GO" id="GO:0005886">
    <property type="term" value="C:plasma membrane"/>
    <property type="evidence" value="ECO:0007669"/>
    <property type="project" value="TreeGrafter"/>
</dbReference>
<dbReference type="InterPro" id="IPR045052">
    <property type="entry name" value="Copine"/>
</dbReference>
<keyword evidence="2" id="KW-0677">Repeat</keyword>
<dbReference type="InterPro" id="IPR036465">
    <property type="entry name" value="vWFA_dom_sf"/>
</dbReference>
<dbReference type="PANTHER" id="PTHR10857:SF106">
    <property type="entry name" value="C2 DOMAIN-CONTAINING PROTEIN"/>
    <property type="match status" value="1"/>
</dbReference>
<dbReference type="WBParaSite" id="ACRNAN_scaffold1601.g17490.t1">
    <property type="protein sequence ID" value="ACRNAN_scaffold1601.g17490.t1"/>
    <property type="gene ID" value="ACRNAN_scaffold1601.g17490"/>
</dbReference>
<dbReference type="SUPFAM" id="SSF49562">
    <property type="entry name" value="C2 domain (Calcium/lipid-binding domain, CaLB)"/>
    <property type="match status" value="2"/>
</dbReference>
<dbReference type="InterPro" id="IPR002035">
    <property type="entry name" value="VWF_A"/>
</dbReference>
<evidence type="ECO:0000256" key="2">
    <source>
        <dbReference type="ARBA" id="ARBA00022737"/>
    </source>
</evidence>
<dbReference type="CDD" id="cd04047">
    <property type="entry name" value="C2B_Copine"/>
    <property type="match status" value="1"/>
</dbReference>
<name>A0A914CZB7_9BILA</name>
<dbReference type="PROSITE" id="PS50234">
    <property type="entry name" value="VWFA"/>
    <property type="match status" value="1"/>
</dbReference>
<dbReference type="CDD" id="cd04048">
    <property type="entry name" value="C2A_Copine"/>
    <property type="match status" value="1"/>
</dbReference>
<keyword evidence="6" id="KW-1185">Reference proteome</keyword>